<comment type="caution">
    <text evidence="1">The sequence shown here is derived from an EMBL/GenBank/DDBJ whole genome shotgun (WGS) entry which is preliminary data.</text>
</comment>
<evidence type="ECO:0000313" key="1">
    <source>
        <dbReference type="EMBL" id="TRY80236.1"/>
    </source>
</evidence>
<keyword evidence="2" id="KW-1185">Reference proteome</keyword>
<feature type="non-terminal residue" evidence="1">
    <location>
        <position position="1"/>
    </location>
</feature>
<proteinExistence type="predicted"/>
<organism evidence="1 2">
    <name type="scientific">Tigriopus californicus</name>
    <name type="common">Marine copepod</name>
    <dbReference type="NCBI Taxonomy" id="6832"/>
    <lineage>
        <taxon>Eukaryota</taxon>
        <taxon>Metazoa</taxon>
        <taxon>Ecdysozoa</taxon>
        <taxon>Arthropoda</taxon>
        <taxon>Crustacea</taxon>
        <taxon>Multicrustacea</taxon>
        <taxon>Hexanauplia</taxon>
        <taxon>Copepoda</taxon>
        <taxon>Harpacticoida</taxon>
        <taxon>Harpacticidae</taxon>
        <taxon>Tigriopus</taxon>
    </lineage>
</organism>
<gene>
    <name evidence="1" type="ORF">TCAL_13972</name>
</gene>
<evidence type="ECO:0000313" key="2">
    <source>
        <dbReference type="Proteomes" id="UP000318571"/>
    </source>
</evidence>
<dbReference type="Proteomes" id="UP000318571">
    <property type="component" value="Chromosome 12"/>
</dbReference>
<reference evidence="1 2" key="1">
    <citation type="journal article" date="2018" name="Nat. Ecol. Evol.">
        <title>Genomic signatures of mitonuclear coevolution across populations of Tigriopus californicus.</title>
        <authorList>
            <person name="Barreto F.S."/>
            <person name="Watson E.T."/>
            <person name="Lima T.G."/>
            <person name="Willett C.S."/>
            <person name="Edmands S."/>
            <person name="Li W."/>
            <person name="Burton R.S."/>
        </authorList>
    </citation>
    <scope>NUCLEOTIDE SEQUENCE [LARGE SCALE GENOMIC DNA]</scope>
    <source>
        <strain evidence="1 2">San Diego</strain>
    </source>
</reference>
<name>A0A553PRD1_TIGCA</name>
<sequence>VTKDRTLHLLQCGLRPEVILDKHFAPSDIGPTHKPVVPADIYRLEKAANLKGYDNKISKVDNVSILMAKPSFIGFNDGKKFSPTGLPQEVREVREVQSVNASSKPKTRLCFFESPECGGFVSLLSGENDTERYLS</sequence>
<accession>A0A553PRD1</accession>
<dbReference type="AlphaFoldDB" id="A0A553PRD1"/>
<protein>
    <submittedName>
        <fullName evidence="1">Uncharacterized protein</fullName>
    </submittedName>
</protein>
<dbReference type="EMBL" id="VCGU01000001">
    <property type="protein sequence ID" value="TRY80236.1"/>
    <property type="molecule type" value="Genomic_DNA"/>
</dbReference>